<proteinExistence type="predicted"/>
<comment type="caution">
    <text evidence="1">The sequence shown here is derived from an EMBL/GenBank/DDBJ whole genome shotgun (WGS) entry which is preliminary data.</text>
</comment>
<keyword evidence="2" id="KW-1185">Reference proteome</keyword>
<dbReference type="OrthoDB" id="1923650at2759"/>
<dbReference type="AlphaFoldDB" id="A0A371HLM1"/>
<gene>
    <name evidence="1" type="ORF">CR513_12711</name>
</gene>
<reference evidence="1" key="1">
    <citation type="submission" date="2018-05" db="EMBL/GenBank/DDBJ databases">
        <title>Draft genome of Mucuna pruriens seed.</title>
        <authorList>
            <person name="Nnadi N.E."/>
            <person name="Vos R."/>
            <person name="Hasami M.H."/>
            <person name="Devisetty U.K."/>
            <person name="Aguiy J.C."/>
        </authorList>
    </citation>
    <scope>NUCLEOTIDE SEQUENCE [LARGE SCALE GENOMIC DNA]</scope>
    <source>
        <strain evidence="1">JCA_2017</strain>
    </source>
</reference>
<evidence type="ECO:0000313" key="1">
    <source>
        <dbReference type="EMBL" id="RDY03678.1"/>
    </source>
</evidence>
<protein>
    <recommendedName>
        <fullName evidence="3">Retrotransposon gag domain-containing protein</fullName>
    </recommendedName>
</protein>
<evidence type="ECO:0008006" key="3">
    <source>
        <dbReference type="Google" id="ProtNLM"/>
    </source>
</evidence>
<name>A0A371HLM1_MUCPR</name>
<evidence type="ECO:0000313" key="2">
    <source>
        <dbReference type="Proteomes" id="UP000257109"/>
    </source>
</evidence>
<dbReference type="Proteomes" id="UP000257109">
    <property type="component" value="Unassembled WGS sequence"/>
</dbReference>
<dbReference type="EMBL" id="QJKJ01002235">
    <property type="protein sequence ID" value="RDY03678.1"/>
    <property type="molecule type" value="Genomic_DNA"/>
</dbReference>
<sequence>MKRMFLEKFFPASKTTSIRKEIYGIRQHNGETLYEYWERSLRLGTLELTSIAIQLANRSIAHSLDVLEDMLVQDLGFKAISRVTNLQIG</sequence>
<feature type="non-terminal residue" evidence="1">
    <location>
        <position position="1"/>
    </location>
</feature>
<accession>A0A371HLM1</accession>
<organism evidence="1 2">
    <name type="scientific">Mucuna pruriens</name>
    <name type="common">Velvet bean</name>
    <name type="synonym">Dolichos pruriens</name>
    <dbReference type="NCBI Taxonomy" id="157652"/>
    <lineage>
        <taxon>Eukaryota</taxon>
        <taxon>Viridiplantae</taxon>
        <taxon>Streptophyta</taxon>
        <taxon>Embryophyta</taxon>
        <taxon>Tracheophyta</taxon>
        <taxon>Spermatophyta</taxon>
        <taxon>Magnoliopsida</taxon>
        <taxon>eudicotyledons</taxon>
        <taxon>Gunneridae</taxon>
        <taxon>Pentapetalae</taxon>
        <taxon>rosids</taxon>
        <taxon>fabids</taxon>
        <taxon>Fabales</taxon>
        <taxon>Fabaceae</taxon>
        <taxon>Papilionoideae</taxon>
        <taxon>50 kb inversion clade</taxon>
        <taxon>NPAAA clade</taxon>
        <taxon>indigoferoid/millettioid clade</taxon>
        <taxon>Phaseoleae</taxon>
        <taxon>Mucuna</taxon>
    </lineage>
</organism>